<dbReference type="CDD" id="cd00209">
    <property type="entry name" value="DHFR"/>
    <property type="match status" value="1"/>
</dbReference>
<dbReference type="Proteomes" id="UP001218034">
    <property type="component" value="Chromosome"/>
</dbReference>
<dbReference type="PANTHER" id="PTHR48069:SF3">
    <property type="entry name" value="DIHYDROFOLATE REDUCTASE"/>
    <property type="match status" value="1"/>
</dbReference>
<reference evidence="8 9" key="1">
    <citation type="submission" date="2022-09" db="EMBL/GenBank/DDBJ databases">
        <title>Xylan utilization by haloarchaea-nanohaloarchaea associations.</title>
        <authorList>
            <person name="Yakimov M."/>
        </authorList>
    </citation>
    <scope>NUCLEOTIDE SEQUENCE [LARGE SCALE GENOMIC DNA]</scope>
    <source>
        <strain evidence="8 9">SVXNc</strain>
    </source>
</reference>
<evidence type="ECO:0000256" key="1">
    <source>
        <dbReference type="ARBA" id="ARBA00004903"/>
    </source>
</evidence>
<evidence type="ECO:0000256" key="6">
    <source>
        <dbReference type="RuleBase" id="RU004474"/>
    </source>
</evidence>
<dbReference type="InterPro" id="IPR012259">
    <property type="entry name" value="DHFR"/>
</dbReference>
<organism evidence="8 9">
    <name type="scientific">Candidatus Nanohalococcus occultus</name>
    <dbReference type="NCBI Taxonomy" id="2978047"/>
    <lineage>
        <taxon>Archaea</taxon>
        <taxon>Candidatus Nanohalarchaeota</taxon>
        <taxon>Candidatus Nanohalarchaeota incertae sedis</taxon>
        <taxon>Candidatus Nanohalococcus</taxon>
    </lineage>
</organism>
<dbReference type="SUPFAM" id="SSF53597">
    <property type="entry name" value="Dihydrofolate reductase-like"/>
    <property type="match status" value="1"/>
</dbReference>
<keyword evidence="4" id="KW-0521">NADP</keyword>
<dbReference type="InterPro" id="IPR024072">
    <property type="entry name" value="DHFR-like_dom_sf"/>
</dbReference>
<dbReference type="PROSITE" id="PS51330">
    <property type="entry name" value="DHFR_2"/>
    <property type="match status" value="1"/>
</dbReference>
<gene>
    <name evidence="8" type="primary">folA</name>
    <name evidence="8" type="ORF">SVXNc_0151</name>
</gene>
<dbReference type="Pfam" id="PF00186">
    <property type="entry name" value="DHFR_1"/>
    <property type="match status" value="1"/>
</dbReference>
<dbReference type="InterPro" id="IPR001796">
    <property type="entry name" value="DHFR_dom"/>
</dbReference>
<dbReference type="PRINTS" id="PR00070">
    <property type="entry name" value="DHFR"/>
</dbReference>
<sequence length="160" mass="18466">MKKVIIAAVSENRAIGKDGEIPWQIPEDLKHFKEKTTGHPVIMGRKTFESLPESHRPLPGRTNIVLSRSGFDHTKESVRSANSLDEAYQIADELAEKAFVIGGASVYRQALKDADRMILTEIHERYEGDTFFPEFEDGNWREVRRDEREGFDFVKYRKHC</sequence>
<evidence type="ECO:0000256" key="5">
    <source>
        <dbReference type="ARBA" id="ARBA00023002"/>
    </source>
</evidence>
<evidence type="ECO:0000256" key="2">
    <source>
        <dbReference type="ARBA" id="ARBA00012856"/>
    </source>
</evidence>
<dbReference type="PIRSF" id="PIRSF000194">
    <property type="entry name" value="DHFR"/>
    <property type="match status" value="1"/>
</dbReference>
<proteinExistence type="inferred from homology"/>
<dbReference type="EMBL" id="CP104395">
    <property type="protein sequence ID" value="WEL19183.1"/>
    <property type="molecule type" value="Genomic_DNA"/>
</dbReference>
<dbReference type="Gene3D" id="3.40.430.10">
    <property type="entry name" value="Dihydrofolate Reductase, subunit A"/>
    <property type="match status" value="1"/>
</dbReference>
<keyword evidence="3" id="KW-0554">One-carbon metabolism</keyword>
<evidence type="ECO:0000313" key="8">
    <source>
        <dbReference type="EMBL" id="WEL19183.1"/>
    </source>
</evidence>
<keyword evidence="9" id="KW-1185">Reference proteome</keyword>
<dbReference type="GeneID" id="90589586"/>
<dbReference type="InterPro" id="IPR017925">
    <property type="entry name" value="DHFR_CS"/>
</dbReference>
<feature type="domain" description="DHFR" evidence="7">
    <location>
        <begin position="2"/>
        <end position="160"/>
    </location>
</feature>
<evidence type="ECO:0000313" key="9">
    <source>
        <dbReference type="Proteomes" id="UP001218034"/>
    </source>
</evidence>
<evidence type="ECO:0000256" key="4">
    <source>
        <dbReference type="ARBA" id="ARBA00022857"/>
    </source>
</evidence>
<name>A0ABY8CD97_9ARCH</name>
<dbReference type="EC" id="1.5.1.3" evidence="2"/>
<dbReference type="RefSeq" id="WP_347722055.1">
    <property type="nucleotide sequence ID" value="NZ_CP104395.1"/>
</dbReference>
<dbReference type="GO" id="GO:0004146">
    <property type="term" value="F:dihydrofolate reductase activity"/>
    <property type="evidence" value="ECO:0007669"/>
    <property type="project" value="UniProtKB-EC"/>
</dbReference>
<protein>
    <recommendedName>
        <fullName evidence="2">dihydrofolate reductase</fullName>
        <ecNumber evidence="2">1.5.1.3</ecNumber>
    </recommendedName>
</protein>
<dbReference type="PANTHER" id="PTHR48069">
    <property type="entry name" value="DIHYDROFOLATE REDUCTASE"/>
    <property type="match status" value="1"/>
</dbReference>
<comment type="similarity">
    <text evidence="6">Belongs to the dihydrofolate reductase family.</text>
</comment>
<evidence type="ECO:0000259" key="7">
    <source>
        <dbReference type="PROSITE" id="PS51330"/>
    </source>
</evidence>
<keyword evidence="5 8" id="KW-0560">Oxidoreductase</keyword>
<accession>A0ABY8CD97</accession>
<comment type="pathway">
    <text evidence="1">Cofactor biosynthesis; tetrahydrofolate biosynthesis; 5,6,7,8-tetrahydrofolate from 7,8-dihydrofolate: step 1/1.</text>
</comment>
<dbReference type="PROSITE" id="PS00075">
    <property type="entry name" value="DHFR_1"/>
    <property type="match status" value="1"/>
</dbReference>
<evidence type="ECO:0000256" key="3">
    <source>
        <dbReference type="ARBA" id="ARBA00022563"/>
    </source>
</evidence>